<dbReference type="AlphaFoldDB" id="A0A4E0QSC7"/>
<gene>
    <name evidence="1" type="ORF">PN36_19350</name>
</gene>
<organism evidence="1 2">
    <name type="scientific">Candidatus Thiomargarita nelsonii</name>
    <dbReference type="NCBI Taxonomy" id="1003181"/>
    <lineage>
        <taxon>Bacteria</taxon>
        <taxon>Pseudomonadati</taxon>
        <taxon>Pseudomonadota</taxon>
        <taxon>Gammaproteobacteria</taxon>
        <taxon>Thiotrichales</taxon>
        <taxon>Thiotrichaceae</taxon>
        <taxon>Thiomargarita</taxon>
    </lineage>
</organism>
<name>A0A4E0QSC7_9GAMM</name>
<sequence>MNQSVWTFHAPKEYQLIEKLKKNALCTLADISQKISVGLKTTADKVFIKPMTLDFINHLHLESTVVFPLLESHNVFKW</sequence>
<dbReference type="Proteomes" id="UP000030428">
    <property type="component" value="Unassembled WGS sequence"/>
</dbReference>
<dbReference type="EMBL" id="JSZA02000080">
    <property type="protein sequence ID" value="TGO02770.1"/>
    <property type="molecule type" value="Genomic_DNA"/>
</dbReference>
<proteinExistence type="predicted"/>
<accession>A0A4E0QSC7</accession>
<evidence type="ECO:0000313" key="2">
    <source>
        <dbReference type="Proteomes" id="UP000030428"/>
    </source>
</evidence>
<keyword evidence="2" id="KW-1185">Reference proteome</keyword>
<comment type="caution">
    <text evidence="1">The sequence shown here is derived from an EMBL/GenBank/DDBJ whole genome shotgun (WGS) entry which is preliminary data.</text>
</comment>
<protein>
    <submittedName>
        <fullName evidence="1">Uncharacterized protein</fullName>
    </submittedName>
</protein>
<evidence type="ECO:0000313" key="1">
    <source>
        <dbReference type="EMBL" id="TGO02770.1"/>
    </source>
</evidence>
<reference evidence="1 2" key="1">
    <citation type="journal article" date="2016" name="Front. Microbiol.">
        <title>Single-Cell (Meta-)Genomics of a Dimorphic Candidatus Thiomargarita nelsonii Reveals Genomic Plasticity.</title>
        <authorList>
            <person name="Flood B.E."/>
            <person name="Fliss P."/>
            <person name="Jones D.S."/>
            <person name="Dick G.J."/>
            <person name="Jain S."/>
            <person name="Kaster A.K."/>
            <person name="Winkel M."/>
            <person name="Mussmann M."/>
            <person name="Bailey J."/>
        </authorList>
    </citation>
    <scope>NUCLEOTIDE SEQUENCE [LARGE SCALE GENOMIC DNA]</scope>
    <source>
        <strain evidence="1">Hydrate Ridge</strain>
    </source>
</reference>
<feature type="non-terminal residue" evidence="1">
    <location>
        <position position="78"/>
    </location>
</feature>